<dbReference type="PANTHER" id="PTHR37422:SF13">
    <property type="entry name" value="LIPOPOLYSACCHARIDE BIOSYNTHESIS PROTEIN PA4999-RELATED"/>
    <property type="match status" value="1"/>
</dbReference>
<feature type="transmembrane region" description="Helical" evidence="1">
    <location>
        <begin position="166"/>
        <end position="183"/>
    </location>
</feature>
<protein>
    <submittedName>
        <fullName evidence="2">Uncharacterized protein</fullName>
    </submittedName>
</protein>
<dbReference type="PANTHER" id="PTHR37422">
    <property type="entry name" value="TEICHURONIC ACID BIOSYNTHESIS PROTEIN TUAE"/>
    <property type="match status" value="1"/>
</dbReference>
<sequence length="465" mass="50400">MRAASALRWEIWLQLALAVVTLALAAAGAGSILNVAFLPLAVGVAAILYQRSPTRDYVGFCLWIWMLAPLVRRLADWSAGFNDFSLIIIAPLAVSLLTVTRAIRKSFWSYPPFSMIIVVYCYGALLGMFQGQIVSATYTLATFMAPVFFGCYVLSYPGRSQEIAETMLRTFIYATFFISVYAIDQYFNLRPWDAYWLAVAEISSVGLPFPQMFRLFGTLNSPGPFAIMLFVGILAMFSSTSRLRWITPPLALVSLALTLGRSAWGGLAIGLLMLLFLGQGLKRVKYALIGLVAAILALPLLSYEPISEAVLGRLQSVSNLSEDRSYNARVNFVDAILSQIDSLVLGNGLGVSGLGTKLGDAGANALKVFDNGVLDIFYNFGLVGFFVILALVMMVYTALKNGAADDYARVSAAIAVGTISQIVFSNALNGFGGMCIFPFMAIVVSRSVVASRPQGVMPLQRAFAR</sequence>
<feature type="transmembrane region" description="Helical" evidence="1">
    <location>
        <begin position="225"/>
        <end position="245"/>
    </location>
</feature>
<evidence type="ECO:0000313" key="3">
    <source>
        <dbReference type="Proteomes" id="UP000248887"/>
    </source>
</evidence>
<name>A0A2W5S889_ANCNO</name>
<keyword evidence="1" id="KW-1133">Transmembrane helix</keyword>
<evidence type="ECO:0000256" key="1">
    <source>
        <dbReference type="SAM" id="Phobius"/>
    </source>
</evidence>
<organism evidence="2 3">
    <name type="scientific">Ancylobacter novellus</name>
    <name type="common">Thiobacillus novellus</name>
    <dbReference type="NCBI Taxonomy" id="921"/>
    <lineage>
        <taxon>Bacteria</taxon>
        <taxon>Pseudomonadati</taxon>
        <taxon>Pseudomonadota</taxon>
        <taxon>Alphaproteobacteria</taxon>
        <taxon>Hyphomicrobiales</taxon>
        <taxon>Xanthobacteraceae</taxon>
        <taxon>Ancylobacter</taxon>
    </lineage>
</organism>
<dbReference type="EMBL" id="QFQD01000107">
    <property type="protein sequence ID" value="PZQ79007.1"/>
    <property type="molecule type" value="Genomic_DNA"/>
</dbReference>
<feature type="transmembrane region" description="Helical" evidence="1">
    <location>
        <begin position="135"/>
        <end position="154"/>
    </location>
</feature>
<keyword evidence="1" id="KW-0812">Transmembrane</keyword>
<keyword evidence="1" id="KW-0472">Membrane</keyword>
<feature type="transmembrane region" description="Helical" evidence="1">
    <location>
        <begin position="251"/>
        <end position="277"/>
    </location>
</feature>
<feature type="transmembrane region" description="Helical" evidence="1">
    <location>
        <begin position="284"/>
        <end position="303"/>
    </location>
</feature>
<dbReference type="InterPro" id="IPR051533">
    <property type="entry name" value="WaaL-like"/>
</dbReference>
<feature type="transmembrane region" description="Helical" evidence="1">
    <location>
        <begin position="57"/>
        <end position="75"/>
    </location>
</feature>
<dbReference type="Proteomes" id="UP000248887">
    <property type="component" value="Unassembled WGS sequence"/>
</dbReference>
<feature type="transmembrane region" description="Helical" evidence="1">
    <location>
        <begin position="376"/>
        <end position="399"/>
    </location>
</feature>
<proteinExistence type="predicted"/>
<accession>A0A2W5S889</accession>
<feature type="transmembrane region" description="Helical" evidence="1">
    <location>
        <begin position="430"/>
        <end position="449"/>
    </location>
</feature>
<feature type="transmembrane region" description="Helical" evidence="1">
    <location>
        <begin position="81"/>
        <end position="100"/>
    </location>
</feature>
<dbReference type="AlphaFoldDB" id="A0A2W5S889"/>
<evidence type="ECO:0000313" key="2">
    <source>
        <dbReference type="EMBL" id="PZQ79007.1"/>
    </source>
</evidence>
<gene>
    <name evidence="2" type="ORF">DI549_21330</name>
</gene>
<feature type="transmembrane region" description="Helical" evidence="1">
    <location>
        <begin position="107"/>
        <end position="129"/>
    </location>
</feature>
<comment type="caution">
    <text evidence="2">The sequence shown here is derived from an EMBL/GenBank/DDBJ whole genome shotgun (WGS) entry which is preliminary data.</text>
</comment>
<reference evidence="2 3" key="1">
    <citation type="submission" date="2017-08" db="EMBL/GenBank/DDBJ databases">
        <title>Infants hospitalized years apart are colonized by the same room-sourced microbial strains.</title>
        <authorList>
            <person name="Brooks B."/>
            <person name="Olm M.R."/>
            <person name="Firek B.A."/>
            <person name="Baker R."/>
            <person name="Thomas B.C."/>
            <person name="Morowitz M.J."/>
            <person name="Banfield J.F."/>
        </authorList>
    </citation>
    <scope>NUCLEOTIDE SEQUENCE [LARGE SCALE GENOMIC DNA]</scope>
    <source>
        <strain evidence="2">S2_005_001_R2_27</strain>
    </source>
</reference>